<keyword evidence="10" id="KW-1133">Transmembrane helix</keyword>
<dbReference type="Gene3D" id="1.20.5.1930">
    <property type="match status" value="1"/>
</dbReference>
<keyword evidence="3" id="KW-0597">Phosphoprotein</keyword>
<keyword evidence="8" id="KW-0902">Two-component regulatory system</keyword>
<evidence type="ECO:0000256" key="4">
    <source>
        <dbReference type="ARBA" id="ARBA00022679"/>
    </source>
</evidence>
<feature type="transmembrane region" description="Helical" evidence="10">
    <location>
        <begin position="72"/>
        <end position="94"/>
    </location>
</feature>
<evidence type="ECO:0000256" key="9">
    <source>
        <dbReference type="SAM" id="MobiDB-lite"/>
    </source>
</evidence>
<dbReference type="SUPFAM" id="SSF55874">
    <property type="entry name" value="ATPase domain of HSP90 chaperone/DNA topoisomerase II/histidine kinase"/>
    <property type="match status" value="1"/>
</dbReference>
<keyword evidence="10" id="KW-0812">Transmembrane</keyword>
<evidence type="ECO:0000256" key="10">
    <source>
        <dbReference type="SAM" id="Phobius"/>
    </source>
</evidence>
<feature type="transmembrane region" description="Helical" evidence="10">
    <location>
        <begin position="131"/>
        <end position="151"/>
    </location>
</feature>
<dbReference type="InterPro" id="IPR003594">
    <property type="entry name" value="HATPase_dom"/>
</dbReference>
<gene>
    <name evidence="13" type="ORF">RH861_10405</name>
</gene>
<keyword evidence="7" id="KW-0067">ATP-binding</keyword>
<keyword evidence="14" id="KW-1185">Reference proteome</keyword>
<evidence type="ECO:0000256" key="5">
    <source>
        <dbReference type="ARBA" id="ARBA00022741"/>
    </source>
</evidence>
<evidence type="ECO:0000256" key="2">
    <source>
        <dbReference type="ARBA" id="ARBA00012438"/>
    </source>
</evidence>
<evidence type="ECO:0000256" key="3">
    <source>
        <dbReference type="ARBA" id="ARBA00022553"/>
    </source>
</evidence>
<dbReference type="InterPro" id="IPR011712">
    <property type="entry name" value="Sig_transdc_His_kin_sub3_dim/P"/>
</dbReference>
<evidence type="ECO:0000313" key="13">
    <source>
        <dbReference type="EMBL" id="MDR5692469.1"/>
    </source>
</evidence>
<comment type="catalytic activity">
    <reaction evidence="1">
        <text>ATP + protein L-histidine = ADP + protein N-phospho-L-histidine.</text>
        <dbReference type="EC" id="2.7.13.3"/>
    </reaction>
</comment>
<evidence type="ECO:0000256" key="8">
    <source>
        <dbReference type="ARBA" id="ARBA00023012"/>
    </source>
</evidence>
<evidence type="ECO:0000313" key="14">
    <source>
        <dbReference type="Proteomes" id="UP001260072"/>
    </source>
</evidence>
<dbReference type="GO" id="GO:0016301">
    <property type="term" value="F:kinase activity"/>
    <property type="evidence" value="ECO:0007669"/>
    <property type="project" value="UniProtKB-KW"/>
</dbReference>
<feature type="transmembrane region" description="Helical" evidence="10">
    <location>
        <begin position="211"/>
        <end position="235"/>
    </location>
</feature>
<dbReference type="RefSeq" id="WP_310520929.1">
    <property type="nucleotide sequence ID" value="NZ_BAABBS010000001.1"/>
</dbReference>
<dbReference type="Gene3D" id="3.30.565.10">
    <property type="entry name" value="Histidine kinase-like ATPase, C-terminal domain"/>
    <property type="match status" value="1"/>
</dbReference>
<keyword evidence="4" id="KW-0808">Transferase</keyword>
<feature type="domain" description="Histidine kinase/HSP90-like ATPase" evidence="11">
    <location>
        <begin position="506"/>
        <end position="590"/>
    </location>
</feature>
<organism evidence="13 14">
    <name type="scientific">Agromyces indicus</name>
    <dbReference type="NCBI Taxonomy" id="758919"/>
    <lineage>
        <taxon>Bacteria</taxon>
        <taxon>Bacillati</taxon>
        <taxon>Actinomycetota</taxon>
        <taxon>Actinomycetes</taxon>
        <taxon>Micrococcales</taxon>
        <taxon>Microbacteriaceae</taxon>
        <taxon>Agromyces</taxon>
    </lineage>
</organism>
<dbReference type="Pfam" id="PF02518">
    <property type="entry name" value="HATPase_c"/>
    <property type="match status" value="1"/>
</dbReference>
<feature type="compositionally biased region" description="Low complexity" evidence="9">
    <location>
        <begin position="611"/>
        <end position="628"/>
    </location>
</feature>
<dbReference type="EMBL" id="JAVKGS010000003">
    <property type="protein sequence ID" value="MDR5692469.1"/>
    <property type="molecule type" value="Genomic_DNA"/>
</dbReference>
<keyword evidence="5" id="KW-0547">Nucleotide-binding</keyword>
<evidence type="ECO:0000259" key="11">
    <source>
        <dbReference type="Pfam" id="PF02518"/>
    </source>
</evidence>
<evidence type="ECO:0000256" key="6">
    <source>
        <dbReference type="ARBA" id="ARBA00022777"/>
    </source>
</evidence>
<evidence type="ECO:0000259" key="12">
    <source>
        <dbReference type="Pfam" id="PF07730"/>
    </source>
</evidence>
<dbReference type="InterPro" id="IPR050482">
    <property type="entry name" value="Sensor_HK_TwoCompSys"/>
</dbReference>
<dbReference type="PANTHER" id="PTHR24421:SF10">
    <property type="entry name" value="NITRATE_NITRITE SENSOR PROTEIN NARQ"/>
    <property type="match status" value="1"/>
</dbReference>
<dbReference type="InterPro" id="IPR006311">
    <property type="entry name" value="TAT_signal"/>
</dbReference>
<feature type="transmembrane region" description="Helical" evidence="10">
    <location>
        <begin position="180"/>
        <end position="199"/>
    </location>
</feature>
<evidence type="ECO:0000256" key="7">
    <source>
        <dbReference type="ARBA" id="ARBA00022840"/>
    </source>
</evidence>
<keyword evidence="10" id="KW-0472">Membrane</keyword>
<proteinExistence type="predicted"/>
<sequence>MAHGDRRRVLRRTAIIAAAVAFSLWMEIAGFMAAPAAEQREVAYVTLHATVPLVFAACAAVAWAIGPNAVPARLMIAFVVLWIPQAIFHIIGGIGWLWPIVRGIDLVWAVISGLLVLVYPRGWLADRFDRTIATIAVVASVVNLAAVLALAGPDAAPCNPCAPNAYRIADAPVLFAILDYGYRVVGVGLALVIAGRLLVRWIRGSVPARAVAFLMPVSLLAWALAIAVQATGYITSTSTGMVIDTVALLAMAAVPVTFVAGIAHTRNMRARVADLMRITREGADRGLWAESLARTLRDDSVRVYWWDEERGRYVDAAGRLIDSQEAGRGHSILPVASPSGLPIALIRHDRVLTDNMRLLDGVSSALRLSVDNGRLRSDLERTLEQVRQSRQRIVEAGDEARRRIERDLHDGAQQQLVSLGMNLRLAANTARSAGQHELASELEDAIATLNQGLKELRELAHGIHPSLLSQGGLALAVPELAGRCPVPVEVDVQADGRLPELVESTAYFAIAESLANVAKHSQATRAWVRAHVEGETVAIEIRDNGVGGASLDAGTGVLGIADRIEAVGGELELVSPPGSGTTVTVRMPLHPPTTDAHAASGAALLVAAEASDPAPGAPGAAGVPAGGVSTPLDV</sequence>
<protein>
    <recommendedName>
        <fullName evidence="2">histidine kinase</fullName>
        <ecNumber evidence="2">2.7.13.3</ecNumber>
    </recommendedName>
</protein>
<evidence type="ECO:0000256" key="1">
    <source>
        <dbReference type="ARBA" id="ARBA00000085"/>
    </source>
</evidence>
<reference evidence="14" key="1">
    <citation type="submission" date="2023-07" db="EMBL/GenBank/DDBJ databases">
        <title>Description of three actinobacteria isolated from air of manufacturing shop in a pharmaceutical factory.</title>
        <authorList>
            <person name="Zhang D.-F."/>
        </authorList>
    </citation>
    <scope>NUCLEOTIDE SEQUENCE [LARGE SCALE GENOMIC DNA]</scope>
    <source>
        <strain evidence="14">CCTCC AB 2011122</strain>
    </source>
</reference>
<feature type="domain" description="Signal transduction histidine kinase subgroup 3 dimerisation and phosphoacceptor" evidence="12">
    <location>
        <begin position="401"/>
        <end position="467"/>
    </location>
</feature>
<feature type="transmembrane region" description="Helical" evidence="10">
    <location>
        <begin position="100"/>
        <end position="119"/>
    </location>
</feature>
<dbReference type="Proteomes" id="UP001260072">
    <property type="component" value="Unassembled WGS sequence"/>
</dbReference>
<keyword evidence="6 13" id="KW-0418">Kinase</keyword>
<dbReference type="EC" id="2.7.13.3" evidence="2"/>
<dbReference type="CDD" id="cd16917">
    <property type="entry name" value="HATPase_UhpB-NarQ-NarX-like"/>
    <property type="match status" value="1"/>
</dbReference>
<dbReference type="Pfam" id="PF07730">
    <property type="entry name" value="HisKA_3"/>
    <property type="match status" value="1"/>
</dbReference>
<feature type="transmembrane region" description="Helical" evidence="10">
    <location>
        <begin position="43"/>
        <end position="65"/>
    </location>
</feature>
<dbReference type="PROSITE" id="PS51318">
    <property type="entry name" value="TAT"/>
    <property type="match status" value="1"/>
</dbReference>
<accession>A0ABU1FL40</accession>
<feature type="region of interest" description="Disordered" evidence="9">
    <location>
        <begin position="611"/>
        <end position="634"/>
    </location>
</feature>
<dbReference type="InterPro" id="IPR036890">
    <property type="entry name" value="HATPase_C_sf"/>
</dbReference>
<dbReference type="PANTHER" id="PTHR24421">
    <property type="entry name" value="NITRATE/NITRITE SENSOR PROTEIN NARX-RELATED"/>
    <property type="match status" value="1"/>
</dbReference>
<name>A0ABU1FL40_9MICO</name>
<comment type="caution">
    <text evidence="13">The sequence shown here is derived from an EMBL/GenBank/DDBJ whole genome shotgun (WGS) entry which is preliminary data.</text>
</comment>
<feature type="transmembrane region" description="Helical" evidence="10">
    <location>
        <begin position="241"/>
        <end position="263"/>
    </location>
</feature>